<sequence>MPQTGKKANLALVISRFLPRSDHRRAISLTPSSLPPAAKRILRSCASLPDRRHARSPMPRTIHLVHYSKISDHHQRTIQPHIPIAIPDAPGFFLPRQPASIPVTLGPLVPWSLNMVASAARARARDLVSWFESNGGQKSPAVELAEDEQHAFRFRALSDVDGNESPSKFNICSCPTTLSLSYLNIIPIEEKVLDGVSVRFCGSTLTSLWDVVPSHILSRFVLLEQASLKDRSFWAPYINALPTTFDTIIYFTTEDRKWLGATNLDTFRDIRHGLWKSEWELVMDALKERGIDCSQFSWDSYVWAASIFTSRGFDSTLVFPNLELERFSVLYPFLDSLNHDSNARVDWDMRFDAFALSTYEPLKKGDEIFNNYGSKGNEELLAGYGFCIPNNPFEQVAVKLGGLIPPIKQIILENHLLEPKDMSEEDFGRDLYLRSSDCKLGRYDNKHSWLGGIPPLLFKVALGIYLYTTSRPQSLHYDLPDWKPGRHIIGAVRQLLQVLQVRHQKIAGGAPNGEPTNTRQHYASVYRKGQLNVVDSNIAELRKVLPEFVDERSSILSPSSILTTREAIAQLETENPAAARAFVEGVGNVLVDPMDAAEMQAADCEDVVWVLWLAYAYVLTENTPSSKIYAWLHNLRAFYKSKLRDFAAGADQAYVPPAYEFVAEKIAEVARDVSGVWTACSERRDVIFWAAEVVQFEAWEVFVREDDKYGGAEGGRESRWVLLMDDEA</sequence>
<accession>A0A6A6YU80</accession>
<dbReference type="OrthoDB" id="42889at2759"/>
<keyword evidence="2" id="KW-1185">Reference proteome</keyword>
<dbReference type="PANTHER" id="PTHR13271">
    <property type="entry name" value="UNCHARACTERIZED PUTATIVE METHYLTRANSFERASE"/>
    <property type="match status" value="1"/>
</dbReference>
<dbReference type="EMBL" id="MU003697">
    <property type="protein sequence ID" value="KAF2812516.1"/>
    <property type="molecule type" value="Genomic_DNA"/>
</dbReference>
<gene>
    <name evidence="1 3" type="ORF">BDZ99DRAFT_496912</name>
</gene>
<name>A0A6A6YU80_9PEZI</name>
<dbReference type="GO" id="GO:0016279">
    <property type="term" value="F:protein-lysine N-methyltransferase activity"/>
    <property type="evidence" value="ECO:0007669"/>
    <property type="project" value="InterPro"/>
</dbReference>
<dbReference type="InterPro" id="IPR046341">
    <property type="entry name" value="SET_dom_sf"/>
</dbReference>
<dbReference type="InterPro" id="IPR044432">
    <property type="entry name" value="Set10/Efm1_SET"/>
</dbReference>
<proteinExistence type="predicted"/>
<dbReference type="PANTHER" id="PTHR13271:SF146">
    <property type="entry name" value="SET DOMAIN-CONTAINING PROTEIN"/>
    <property type="match status" value="1"/>
</dbReference>
<protein>
    <submittedName>
        <fullName evidence="1 3">SET domain-containing protein</fullName>
    </submittedName>
</protein>
<dbReference type="SUPFAM" id="SSF82199">
    <property type="entry name" value="SET domain"/>
    <property type="match status" value="1"/>
</dbReference>
<dbReference type="InterPro" id="IPR050600">
    <property type="entry name" value="SETD3_SETD6_MTase"/>
</dbReference>
<dbReference type="GO" id="GO:0005634">
    <property type="term" value="C:nucleus"/>
    <property type="evidence" value="ECO:0007669"/>
    <property type="project" value="TreeGrafter"/>
</dbReference>
<reference evidence="3" key="2">
    <citation type="submission" date="2020-04" db="EMBL/GenBank/DDBJ databases">
        <authorList>
            <consortium name="NCBI Genome Project"/>
        </authorList>
    </citation>
    <scope>NUCLEOTIDE SEQUENCE</scope>
    <source>
        <strain evidence="3">CBS 304.34</strain>
    </source>
</reference>
<dbReference type="GeneID" id="54464362"/>
<reference evidence="3" key="3">
    <citation type="submission" date="2025-04" db="UniProtKB">
        <authorList>
            <consortium name="RefSeq"/>
        </authorList>
    </citation>
    <scope>IDENTIFICATION</scope>
    <source>
        <strain evidence="3">CBS 304.34</strain>
    </source>
</reference>
<dbReference type="RefSeq" id="XP_033579480.1">
    <property type="nucleotide sequence ID" value="XM_033723469.1"/>
</dbReference>
<evidence type="ECO:0000313" key="2">
    <source>
        <dbReference type="Proteomes" id="UP000504636"/>
    </source>
</evidence>
<dbReference type="AlphaFoldDB" id="A0A6A6YU80"/>
<dbReference type="Proteomes" id="UP000504636">
    <property type="component" value="Unplaced"/>
</dbReference>
<evidence type="ECO:0000313" key="3">
    <source>
        <dbReference type="RefSeq" id="XP_033579480.1"/>
    </source>
</evidence>
<organism evidence="1">
    <name type="scientific">Mytilinidion resinicola</name>
    <dbReference type="NCBI Taxonomy" id="574789"/>
    <lineage>
        <taxon>Eukaryota</taxon>
        <taxon>Fungi</taxon>
        <taxon>Dikarya</taxon>
        <taxon>Ascomycota</taxon>
        <taxon>Pezizomycotina</taxon>
        <taxon>Dothideomycetes</taxon>
        <taxon>Pleosporomycetidae</taxon>
        <taxon>Mytilinidiales</taxon>
        <taxon>Mytilinidiaceae</taxon>
        <taxon>Mytilinidion</taxon>
    </lineage>
</organism>
<reference evidence="1 3" key="1">
    <citation type="journal article" date="2020" name="Stud. Mycol.">
        <title>101 Dothideomycetes genomes: a test case for predicting lifestyles and emergence of pathogens.</title>
        <authorList>
            <person name="Haridas S."/>
            <person name="Albert R."/>
            <person name="Binder M."/>
            <person name="Bloem J."/>
            <person name="Labutti K."/>
            <person name="Salamov A."/>
            <person name="Andreopoulos B."/>
            <person name="Baker S."/>
            <person name="Barry K."/>
            <person name="Bills G."/>
            <person name="Bluhm B."/>
            <person name="Cannon C."/>
            <person name="Castanera R."/>
            <person name="Culley D."/>
            <person name="Daum C."/>
            <person name="Ezra D."/>
            <person name="Gonzalez J."/>
            <person name="Henrissat B."/>
            <person name="Kuo A."/>
            <person name="Liang C."/>
            <person name="Lipzen A."/>
            <person name="Lutzoni F."/>
            <person name="Magnuson J."/>
            <person name="Mondo S."/>
            <person name="Nolan M."/>
            <person name="Ohm R."/>
            <person name="Pangilinan J."/>
            <person name="Park H.-J."/>
            <person name="Ramirez L."/>
            <person name="Alfaro M."/>
            <person name="Sun H."/>
            <person name="Tritt A."/>
            <person name="Yoshinaga Y."/>
            <person name="Zwiers L.-H."/>
            <person name="Turgeon B."/>
            <person name="Goodwin S."/>
            <person name="Spatafora J."/>
            <person name="Crous P."/>
            <person name="Grigoriev I."/>
        </authorList>
    </citation>
    <scope>NUCLEOTIDE SEQUENCE</scope>
    <source>
        <strain evidence="1 3">CBS 304.34</strain>
    </source>
</reference>
<dbReference type="Gene3D" id="3.90.1410.10">
    <property type="entry name" value="set domain protein methyltransferase, domain 1"/>
    <property type="match status" value="1"/>
</dbReference>
<evidence type="ECO:0000313" key="1">
    <source>
        <dbReference type="EMBL" id="KAF2812516.1"/>
    </source>
</evidence>
<dbReference type="CDD" id="cd19180">
    <property type="entry name" value="SET_SpSET10-like"/>
    <property type="match status" value="1"/>
</dbReference>